<sequence length="62" mass="6774">MRRGTPQNDQDVQVFKSAARTFKAAARTNQAAAKRDEDVSSSHTDVHPGNRAEGINTLVDVH</sequence>
<reference evidence="2 3" key="1">
    <citation type="submission" date="2018-08" db="EMBL/GenBank/DDBJ databases">
        <title>Genomic investigation of the strawberry pathogen Phytophthora fragariae indicates pathogenicity is determined by transcriptional variation in three key races.</title>
        <authorList>
            <person name="Adams T.M."/>
            <person name="Armitage A.D."/>
            <person name="Sobczyk M.K."/>
            <person name="Bates H.J."/>
            <person name="Dunwell J.M."/>
            <person name="Nellist C.F."/>
            <person name="Harrison R.J."/>
        </authorList>
    </citation>
    <scope>NUCLEOTIDE SEQUENCE [LARGE SCALE GENOMIC DNA]</scope>
    <source>
        <strain evidence="2 3">SCRP333</strain>
    </source>
</reference>
<name>A0A6A4ALA5_9STRA</name>
<organism evidence="2 3">
    <name type="scientific">Phytophthora rubi</name>
    <dbReference type="NCBI Taxonomy" id="129364"/>
    <lineage>
        <taxon>Eukaryota</taxon>
        <taxon>Sar</taxon>
        <taxon>Stramenopiles</taxon>
        <taxon>Oomycota</taxon>
        <taxon>Peronosporomycetes</taxon>
        <taxon>Peronosporales</taxon>
        <taxon>Peronosporaceae</taxon>
        <taxon>Phytophthora</taxon>
    </lineage>
</organism>
<keyword evidence="3" id="KW-1185">Reference proteome</keyword>
<accession>A0A6A4ALA5</accession>
<feature type="region of interest" description="Disordered" evidence="1">
    <location>
        <begin position="26"/>
        <end position="62"/>
    </location>
</feature>
<proteinExistence type="predicted"/>
<comment type="caution">
    <text evidence="2">The sequence shown here is derived from an EMBL/GenBank/DDBJ whole genome shotgun (WGS) entry which is preliminary data.</text>
</comment>
<dbReference type="EMBL" id="QXFT01012796">
    <property type="protein sequence ID" value="KAE9259064.1"/>
    <property type="molecule type" value="Genomic_DNA"/>
</dbReference>
<protein>
    <submittedName>
        <fullName evidence="2">Uncharacterized protein</fullName>
    </submittedName>
</protein>
<evidence type="ECO:0000313" key="2">
    <source>
        <dbReference type="EMBL" id="KAE9259064.1"/>
    </source>
</evidence>
<dbReference type="Proteomes" id="UP000434957">
    <property type="component" value="Unassembled WGS sequence"/>
</dbReference>
<gene>
    <name evidence="2" type="ORF">PR003_g34952</name>
</gene>
<feature type="compositionally biased region" description="Basic and acidic residues" evidence="1">
    <location>
        <begin position="33"/>
        <end position="50"/>
    </location>
</feature>
<evidence type="ECO:0000256" key="1">
    <source>
        <dbReference type="SAM" id="MobiDB-lite"/>
    </source>
</evidence>
<dbReference type="AlphaFoldDB" id="A0A6A4ALA5"/>
<evidence type="ECO:0000313" key="3">
    <source>
        <dbReference type="Proteomes" id="UP000434957"/>
    </source>
</evidence>